<dbReference type="InterPro" id="IPR006644">
    <property type="entry name" value="Cadg"/>
</dbReference>
<feature type="domain" description="Dystroglycan-type cadherin-like" evidence="3">
    <location>
        <begin position="621"/>
        <end position="719"/>
    </location>
</feature>
<keyword evidence="2" id="KW-0472">Membrane</keyword>
<dbReference type="SUPFAM" id="SSF49313">
    <property type="entry name" value="Cadherin-like"/>
    <property type="match status" value="3"/>
</dbReference>
<feature type="domain" description="Dystroglycan-type cadherin-like" evidence="3">
    <location>
        <begin position="507"/>
        <end position="614"/>
    </location>
</feature>
<dbReference type="PANTHER" id="PTHR46967">
    <property type="entry name" value="INSULIN-LIKE GROWTH FACTOR BINDING PROTEIN,N-TERMINAL"/>
    <property type="match status" value="1"/>
</dbReference>
<feature type="transmembrane region" description="Helical" evidence="2">
    <location>
        <begin position="2296"/>
        <end position="2319"/>
    </location>
</feature>
<feature type="transmembrane region" description="Helical" evidence="2">
    <location>
        <begin position="2402"/>
        <end position="2422"/>
    </location>
</feature>
<dbReference type="Gene3D" id="2.60.40.10">
    <property type="entry name" value="Immunoglobulins"/>
    <property type="match status" value="2"/>
</dbReference>
<feature type="compositionally biased region" description="Low complexity" evidence="1">
    <location>
        <begin position="2612"/>
        <end position="2696"/>
    </location>
</feature>
<feature type="transmembrane region" description="Helical" evidence="2">
    <location>
        <begin position="2069"/>
        <end position="2090"/>
    </location>
</feature>
<feature type="transmembrane region" description="Helical" evidence="2">
    <location>
        <begin position="2372"/>
        <end position="2390"/>
    </location>
</feature>
<dbReference type="Proteomes" id="UP001150062">
    <property type="component" value="Unassembled WGS sequence"/>
</dbReference>
<dbReference type="Pfam" id="PF07699">
    <property type="entry name" value="Ephrin_rec_like"/>
    <property type="match status" value="3"/>
</dbReference>
<keyword evidence="5" id="KW-1185">Reference proteome</keyword>
<dbReference type="SMART" id="SM01411">
    <property type="entry name" value="Ephrin_rec_like"/>
    <property type="match status" value="5"/>
</dbReference>
<dbReference type="Gene3D" id="2.10.50.10">
    <property type="entry name" value="Tumor Necrosis Factor Receptor, subunit A, domain 2"/>
    <property type="match status" value="5"/>
</dbReference>
<evidence type="ECO:0000259" key="3">
    <source>
        <dbReference type="SMART" id="SM00736"/>
    </source>
</evidence>
<comment type="caution">
    <text evidence="4">The sequence shown here is derived from an EMBL/GenBank/DDBJ whole genome shotgun (WGS) entry which is preliminary data.</text>
</comment>
<dbReference type="InterPro" id="IPR011641">
    <property type="entry name" value="Tyr-kin_ephrin_A/B_rcpt-like"/>
</dbReference>
<feature type="transmembrane region" description="Helical" evidence="2">
    <location>
        <begin position="2156"/>
        <end position="2179"/>
    </location>
</feature>
<dbReference type="CDD" id="cd00185">
    <property type="entry name" value="TNFRSF"/>
    <property type="match status" value="1"/>
</dbReference>
<reference evidence="4" key="1">
    <citation type="submission" date="2022-08" db="EMBL/GenBank/DDBJ databases">
        <title>Novel sulfate-reducing endosymbionts in the free-living metamonad Anaeramoeba.</title>
        <authorList>
            <person name="Jerlstrom-Hultqvist J."/>
            <person name="Cepicka I."/>
            <person name="Gallot-Lavallee L."/>
            <person name="Salas-Leiva D."/>
            <person name="Curtis B.A."/>
            <person name="Zahonova K."/>
            <person name="Pipaliya S."/>
            <person name="Dacks J."/>
            <person name="Roger A.J."/>
        </authorList>
    </citation>
    <scope>NUCLEOTIDE SEQUENCE</scope>
    <source>
        <strain evidence="4">Schooner1</strain>
    </source>
</reference>
<evidence type="ECO:0000256" key="1">
    <source>
        <dbReference type="SAM" id="MobiDB-lite"/>
    </source>
</evidence>
<feature type="region of interest" description="Disordered" evidence="1">
    <location>
        <begin position="2588"/>
        <end position="2702"/>
    </location>
</feature>
<dbReference type="InterPro" id="IPR013783">
    <property type="entry name" value="Ig-like_fold"/>
</dbReference>
<keyword evidence="2" id="KW-1133">Transmembrane helix</keyword>
<evidence type="ECO:0000256" key="2">
    <source>
        <dbReference type="SAM" id="Phobius"/>
    </source>
</evidence>
<feature type="transmembrane region" description="Helical" evidence="2">
    <location>
        <begin position="2434"/>
        <end position="2457"/>
    </location>
</feature>
<dbReference type="PANTHER" id="PTHR46967:SF2">
    <property type="entry name" value="SUSHI, VON WILLEBRAND FACTOR TYPE A, EGF AND PENTRAXIN DOMAIN-CONTAINING PROTEIN 1-LIKE"/>
    <property type="match status" value="1"/>
</dbReference>
<gene>
    <name evidence="4" type="ORF">M0813_03660</name>
</gene>
<sequence>MAFLICTDYLRPTIETHFAADDTKFSFTPGSDVHCYLNYRATDSESELTAVMSQAITNTGQVYPFAQDPVSNHANKKQASHLRSARVSDSFFMFAYVADHTVQKEQKKIYLSLTDHFGSFYLEDTGIIEVAGEIQELGVTSRDQKHYKYAIVFDEYQTDNEVFQSKVVVGNTITNEKGVHNLAQDNCLKCVSEKPKIASFPNSDIFCMIWNGNTSMNPNTETFYRCSDLVTLAGSEQEKISIPFSNYTCHGSDIVALSPENELLLGVIVENKDSGAYTVGINKLQDDLALKDTNFTFLSEVEGTNIMIKDLKLVTIKSQKKFVVLYSHLVEGTNDLYGITVKVLNLDYSELLTEQISDQDKTYSYKYPNANPYNANDMVLGWYSNNGITLKTIKTDTPMFLDRDLDMIERLYYKMSYKVDHFEFYLPKNQILNYDGRSDSLEYIEAETSNNCIVFDGDKLSIKRKDGCDLGVGKYNIEIVTKNECCEKLYFDFSLEITEEACEESPVLNLDLPDQNLYYLEEFAFKINKTTFLGANGNDEKELNYFAYLLDGEEKADLPSWMRFYSKQLLFEGTAPSPSNGNIDYTIQIECINDCGKNASETFTIHLEEDPDLSCVDSAIELKKQIQTQIAVPEFEFHFQIPNDLFANSGGNAHKIDLQISSEPELPSWLKYDSSNQLLSGYPDKKYAEYTVIVHARNECNKTNDHEFSLIIRTSRFCPASQLNQKENQDIAEINPTVNISPCLCKIKYDNENRFFTIWKNNVGMQDLLEYRFLKSDGSIGDFEIGDLTNSQESIKLSNPACLDNSHNNKYTIFFTYTSYNMSDGVYKINLVRYDTFSESILNQLSINTPGASDNPRSSLASNDDHLIVLYNEGNYLINVTTYNLTNSDDNQTFIISEKDADITSTANQNIIKLNSNDFLIVYEIQNSSLTKSIVMRHLSSDLDLSAPFSISPENDLHFHPVISYLQKYDKVAVSWLRYTEEAGNQILANVFESSNWYDVNRNNYIHISNDFPPLQSITSESQAILSSAGLKYDKFVISWISSDTSTIIRFFDHEAQLLDSEIQFENTLIADAHSIIIDSFLLTTNPMVAIFTDSNKIESKRFNFPTPEPDGQTEQTLVFQYNKEISDNFSFQDLFTDVYNGEGNSSLTYFYYDTSVGHPNKWLSLDTKNATFYGQAPTQLIDMHPLKVKAVDACSQYAHVYVYINITQPQYSCPGEDLVGLMTAAKDFDRLLLSFKCDTDVTHYTLDQSLTIKDRKYLEIIGGNYQSGDGSLNELRFEAQLSDDETQSIQSIEIINSHITFNIENCRSSQDCTISFQGIDFKIKNSVVVFDPKVVFEIPNGHEGYPDGIITIDDESKVRFSYLQFADSKLSNFENYITAKNSELFIAKQEINSGNIEDSEYFLHLVMDQGYSSYRTNILNLAENTEIKSIYFKDFNNYDYTKDYDGNGISFLDFIPTKRMDIENGWFTLMGNTIKKYSCEEIHLTNAALHKNNIFDNNYPEYEIGSLFFDNGRILNITVDVQNYGELVGNKEIILKNVQFTSHNDLSLQNPYLELQNSQLINTKFMTISESSDRIMSIIGDEGSIIMNSKELENGYEGEITSTDHVSHLILDIDYENYGVFTSSSQKVSFMKGYRSEGVFNIYLNDENWDANQQKGSAIYYNQEINLSDEKFNINFEQWLNREYDATGRLIYINAINSERVLESVSMDVEDNQFFLRKIEKNVLDFTFKGCPPGTSGDDLVSECDYCQEGHYNSLYNQNQCLVCPEGSYSATEGADECLPCKAGFYQPEAGEDRCLPCEAGSYSDTEGKSQCELCLKGSYSEEGQTSCTPCSAGQYAASDGAKRCEKCENGEYSDQKGAAKCNKCELGTYTGSAIGDYYEGYTECILCGLGQYSNKLGSSLCELCSEGTYNDNTGQSNCKSCAKGAYQNQRGIEKCEPCPYDTYQDTTGNSQCKSCAQNALTLRAGSKKQTDCICEIGFYGEYGDSCHYCGEGANCTKSGITDPHAVSGYYKNELNEFIECKTKVACPGGKIGICNQDLGYQGYACNECAQGYFTSENVCKKCPEGGILWRFLIAIPVVLVFCFIMFILAKRARSYFGSFIIAFSFLQILAIMNQLDLNWPTIVRTSFESISAVNFNIDLLAAECSFQVTWEQKWLIIVASPLFFFLVFFSFYIFIYVHSYFSEKINPCLHSHFPNIKANPTHRKNWKRIALIKRMLLKMKYYLFSTILKRNDSYYRKTLKNNLINAYSTFLTMIYLIVSLKVLEYFDCTHNENGSWSMDAKPEWFCFEGEWMKLFPVALVALIGYVFGIPIIMGLVLRHYSTRLTEEEFDQKFGLLSARYSKNFYYWEIVIMLRKLAIVALQLMLGKRQFTQVSLCILVIFVAILLQLKYAPYLETRHNMLEFILLGVSDLVLFSGWIFLSGELTTDQDKVTSFSIIVVSIIWGSILCLGFMIIGEVRYKYRVIKGKEQDESKYLKDVRSGKAIMKFCKSNPQFHKMLDFVVQLNETENKSAKKILIYLEKILSNDDVKKSELLLKYLNLKGSLIKHWKQDIIINIVQYYQHYASHSQKAFMINLFLSLNRYKKKGTRKHSRSKSLNIKTNLKKLKNKFTNKNSLSNETNSKSGSNSASNPSLNSDSSSNSDSSHNSNSNSNSDSSSNSNSGSNSSTSHNSNSNSNSDSSSNTDSSSSTSSLKDTSSDND</sequence>
<evidence type="ECO:0000313" key="5">
    <source>
        <dbReference type="Proteomes" id="UP001150062"/>
    </source>
</evidence>
<feature type="transmembrane region" description="Helical" evidence="2">
    <location>
        <begin position="2245"/>
        <end position="2265"/>
    </location>
</feature>
<organism evidence="4 5">
    <name type="scientific">Anaeramoeba flamelloides</name>
    <dbReference type="NCBI Taxonomy" id="1746091"/>
    <lineage>
        <taxon>Eukaryota</taxon>
        <taxon>Metamonada</taxon>
        <taxon>Anaeramoebidae</taxon>
        <taxon>Anaeramoeba</taxon>
    </lineage>
</organism>
<feature type="transmembrane region" description="Helical" evidence="2">
    <location>
        <begin position="2346"/>
        <end position="2366"/>
    </location>
</feature>
<dbReference type="SMART" id="SM00736">
    <property type="entry name" value="CADG"/>
    <property type="match status" value="2"/>
</dbReference>
<feature type="transmembrane region" description="Helical" evidence="2">
    <location>
        <begin position="2097"/>
        <end position="2117"/>
    </location>
</feature>
<keyword evidence="2" id="KW-0812">Transmembrane</keyword>
<protein>
    <submittedName>
        <fullName evidence="4">Insulin-like growth factor binding protein</fullName>
    </submittedName>
</protein>
<dbReference type="InterPro" id="IPR015919">
    <property type="entry name" value="Cadherin-like_sf"/>
</dbReference>
<dbReference type="SUPFAM" id="SSF57184">
    <property type="entry name" value="Growth factor receptor domain"/>
    <property type="match status" value="2"/>
</dbReference>
<dbReference type="EMBL" id="JAOAOG010000257">
    <property type="protein sequence ID" value="KAJ6235513.1"/>
    <property type="molecule type" value="Genomic_DNA"/>
</dbReference>
<dbReference type="InterPro" id="IPR009030">
    <property type="entry name" value="Growth_fac_rcpt_cys_sf"/>
</dbReference>
<accession>A0ABQ8XSC3</accession>
<proteinExistence type="predicted"/>
<name>A0ABQ8XSC3_9EUKA</name>
<evidence type="ECO:0000313" key="4">
    <source>
        <dbReference type="EMBL" id="KAJ6235513.1"/>
    </source>
</evidence>